<protein>
    <recommendedName>
        <fullName evidence="3">DUF4806 domain-containing protein</fullName>
    </recommendedName>
</protein>
<dbReference type="OrthoDB" id="6609483at2759"/>
<gene>
    <name evidence="1" type="ORF">MELIAE_LOCUS1134</name>
</gene>
<evidence type="ECO:0000313" key="2">
    <source>
        <dbReference type="Proteomes" id="UP001154078"/>
    </source>
</evidence>
<evidence type="ECO:0000313" key="1">
    <source>
        <dbReference type="EMBL" id="CAH0547081.1"/>
    </source>
</evidence>
<keyword evidence="2" id="KW-1185">Reference proteome</keyword>
<dbReference type="AlphaFoldDB" id="A0A9P0ASI9"/>
<dbReference type="EMBL" id="OV121132">
    <property type="protein sequence ID" value="CAH0547081.1"/>
    <property type="molecule type" value="Genomic_DNA"/>
</dbReference>
<dbReference type="Proteomes" id="UP001154078">
    <property type="component" value="Chromosome 1"/>
</dbReference>
<evidence type="ECO:0008006" key="3">
    <source>
        <dbReference type="Google" id="ProtNLM"/>
    </source>
</evidence>
<accession>A0A9P0ASI9</accession>
<sequence>MLKEIKKLNWEIGDLKRNVNKIHDMLVVNNSLSIQSSNEGPWQLPIETQASLDQLELHLKEEKNSEMLGHRLYLCGGDTVHKAVFLILKKLLSREVAVLYSGSGKKGKLSFQKLFCYLAVIKAIRKRFPTATDSELNKSISLYLAGASDRGGGRKNR</sequence>
<organism evidence="1 2">
    <name type="scientific">Brassicogethes aeneus</name>
    <name type="common">Rape pollen beetle</name>
    <name type="synonym">Meligethes aeneus</name>
    <dbReference type="NCBI Taxonomy" id="1431903"/>
    <lineage>
        <taxon>Eukaryota</taxon>
        <taxon>Metazoa</taxon>
        <taxon>Ecdysozoa</taxon>
        <taxon>Arthropoda</taxon>
        <taxon>Hexapoda</taxon>
        <taxon>Insecta</taxon>
        <taxon>Pterygota</taxon>
        <taxon>Neoptera</taxon>
        <taxon>Endopterygota</taxon>
        <taxon>Coleoptera</taxon>
        <taxon>Polyphaga</taxon>
        <taxon>Cucujiformia</taxon>
        <taxon>Nitidulidae</taxon>
        <taxon>Meligethinae</taxon>
        <taxon>Brassicogethes</taxon>
    </lineage>
</organism>
<name>A0A9P0ASI9_BRAAE</name>
<reference evidence="1" key="1">
    <citation type="submission" date="2021-12" db="EMBL/GenBank/DDBJ databases">
        <authorList>
            <person name="King R."/>
        </authorList>
    </citation>
    <scope>NUCLEOTIDE SEQUENCE</scope>
</reference>
<proteinExistence type="predicted"/>